<name>A0A132MFU9_HYDSH</name>
<dbReference type="InterPro" id="IPR030191">
    <property type="entry name" value="CodB"/>
</dbReference>
<feature type="transmembrane region" description="Helical" evidence="6">
    <location>
        <begin position="209"/>
        <end position="226"/>
    </location>
</feature>
<feature type="transmembrane region" description="Helical" evidence="6">
    <location>
        <begin position="388"/>
        <end position="405"/>
    </location>
</feature>
<evidence type="ECO:0000256" key="5">
    <source>
        <dbReference type="ARBA" id="ARBA00023136"/>
    </source>
</evidence>
<feature type="transmembrane region" description="Helical" evidence="6">
    <location>
        <begin position="170"/>
        <end position="189"/>
    </location>
</feature>
<evidence type="ECO:0000313" key="8">
    <source>
        <dbReference type="Proteomes" id="UP000243024"/>
    </source>
</evidence>
<dbReference type="PANTHER" id="PTHR30569:SF0">
    <property type="entry name" value="CYTOSINE PERMEASE"/>
    <property type="match status" value="1"/>
</dbReference>
<dbReference type="EMBL" id="JXBB01000010">
    <property type="protein sequence ID" value="OAR04847.1"/>
    <property type="molecule type" value="Genomic_DNA"/>
</dbReference>
<dbReference type="OrthoDB" id="9787279at2"/>
<dbReference type="RefSeq" id="WP_066199514.1">
    <property type="nucleotide sequence ID" value="NZ_CBCSAS010000007.1"/>
</dbReference>
<dbReference type="Pfam" id="PF02133">
    <property type="entry name" value="Transp_cyt_pur"/>
    <property type="match status" value="1"/>
</dbReference>
<reference evidence="7 8" key="1">
    <citation type="submission" date="2015-09" db="EMBL/GenBank/DDBJ databases">
        <title>Draft genome sequence of Hydrogenibacillus schlegelii DSM 2000.</title>
        <authorList>
            <person name="Hemp J."/>
        </authorList>
    </citation>
    <scope>NUCLEOTIDE SEQUENCE [LARGE SCALE GENOMIC DNA]</scope>
    <source>
        <strain evidence="7 8">MA 48</strain>
    </source>
</reference>
<keyword evidence="4 6" id="KW-1133">Transmembrane helix</keyword>
<gene>
    <name evidence="7" type="ORF">SA87_12290</name>
</gene>
<evidence type="ECO:0000313" key="7">
    <source>
        <dbReference type="EMBL" id="OAR04847.1"/>
    </source>
</evidence>
<feature type="transmembrane region" description="Helical" evidence="6">
    <location>
        <begin position="411"/>
        <end position="429"/>
    </location>
</feature>
<evidence type="ECO:0000256" key="1">
    <source>
        <dbReference type="ARBA" id="ARBA00004141"/>
    </source>
</evidence>
<evidence type="ECO:0000256" key="2">
    <source>
        <dbReference type="ARBA" id="ARBA00008974"/>
    </source>
</evidence>
<feature type="transmembrane region" description="Helical" evidence="6">
    <location>
        <begin position="138"/>
        <end position="164"/>
    </location>
</feature>
<dbReference type="GO" id="GO:0005886">
    <property type="term" value="C:plasma membrane"/>
    <property type="evidence" value="ECO:0007669"/>
    <property type="project" value="TreeGrafter"/>
</dbReference>
<comment type="caution">
    <text evidence="7">The sequence shown here is derived from an EMBL/GenBank/DDBJ whole genome shotgun (WGS) entry which is preliminary data.</text>
</comment>
<protein>
    <submittedName>
        <fullName evidence="7">Allantoin permease</fullName>
    </submittedName>
</protein>
<feature type="transmembrane region" description="Helical" evidence="6">
    <location>
        <begin position="246"/>
        <end position="264"/>
    </location>
</feature>
<accession>A0A132MFU9</accession>
<dbReference type="Gene3D" id="1.10.4160.10">
    <property type="entry name" value="Hydantoin permease"/>
    <property type="match status" value="1"/>
</dbReference>
<organism evidence="7 8">
    <name type="scientific">Hydrogenibacillus schlegelii</name>
    <name type="common">Bacillus schlegelii</name>
    <dbReference type="NCBI Taxonomy" id="1484"/>
    <lineage>
        <taxon>Bacteria</taxon>
        <taxon>Bacillati</taxon>
        <taxon>Bacillota</taxon>
        <taxon>Bacilli</taxon>
        <taxon>Bacillales</taxon>
        <taxon>Bacillales Family X. Incertae Sedis</taxon>
        <taxon>Hydrogenibacillus</taxon>
    </lineage>
</organism>
<dbReference type="PANTHER" id="PTHR30569">
    <property type="entry name" value="CYTOSINE TRANSPORTER CODB"/>
    <property type="match status" value="1"/>
</dbReference>
<keyword evidence="5 6" id="KW-0472">Membrane</keyword>
<dbReference type="CDD" id="cd11484">
    <property type="entry name" value="SLC-NCS1sbd_CobB-like"/>
    <property type="match status" value="1"/>
</dbReference>
<sequence>MQSVPSAPQPELGREVGRDDYALTRVPEAARYSWWSVAVQRFGQLSALSQFLLGATLGFGMTFWSAFWALTLGAVILEIVSILTGIAGQREGLSTTVLGRWTGFGRYGSAIIGLVVAVSLIGWFGVQNAVFAQGIHSLIGGLPVWAWSIITGMAVTLIVIYGFLSMAWTAYITVPAFLLLAGASILSALREHSLAELIASPPPGEPLSLAAGTTLVAGGFIVGAVITPDMTRFNRSPWDVVKQTVVGITLGEYLIGLIGVLLAHAVKSADIIHIVTSTSGVIGTLILITATLKINDWNLYSSSLGIVNILDTVWNKKVNRGLITVVVGVLGTALSALGILDRFVGFLTLLGVTIPPLAGIMIVDYFFLRRYRAELEASRARGVLPRRVEAWNPIMLITWIAASIIGYKVGWGIPALNALIVSGLLYYLLMKLWSAFTSGSQHFREVES</sequence>
<dbReference type="Proteomes" id="UP000243024">
    <property type="component" value="Unassembled WGS sequence"/>
</dbReference>
<feature type="transmembrane region" description="Helical" evidence="6">
    <location>
        <begin position="107"/>
        <end position="126"/>
    </location>
</feature>
<proteinExistence type="inferred from homology"/>
<feature type="transmembrane region" description="Helical" evidence="6">
    <location>
        <begin position="346"/>
        <end position="367"/>
    </location>
</feature>
<dbReference type="STRING" id="1484.SA87_12290"/>
<dbReference type="AlphaFoldDB" id="A0A132MFU9"/>
<keyword evidence="3 6" id="KW-0812">Transmembrane</keyword>
<evidence type="ECO:0000256" key="3">
    <source>
        <dbReference type="ARBA" id="ARBA00022692"/>
    </source>
</evidence>
<feature type="transmembrane region" description="Helical" evidence="6">
    <location>
        <begin position="67"/>
        <end position="87"/>
    </location>
</feature>
<comment type="subcellular location">
    <subcellularLocation>
        <location evidence="1">Membrane</location>
        <topology evidence="1">Multi-pass membrane protein</topology>
    </subcellularLocation>
</comment>
<dbReference type="InterPro" id="IPR001248">
    <property type="entry name" value="Pur-cyt_permease"/>
</dbReference>
<comment type="similarity">
    <text evidence="2">Belongs to the purine-cytosine permease (2.A.39) family.</text>
</comment>
<evidence type="ECO:0000256" key="4">
    <source>
        <dbReference type="ARBA" id="ARBA00022989"/>
    </source>
</evidence>
<dbReference type="GO" id="GO:0015209">
    <property type="term" value="F:cytosine transmembrane transporter activity"/>
    <property type="evidence" value="ECO:0007669"/>
    <property type="project" value="InterPro"/>
</dbReference>
<feature type="transmembrane region" description="Helical" evidence="6">
    <location>
        <begin position="321"/>
        <end position="340"/>
    </location>
</feature>
<keyword evidence="8" id="KW-1185">Reference proteome</keyword>
<evidence type="ECO:0000256" key="6">
    <source>
        <dbReference type="SAM" id="Phobius"/>
    </source>
</evidence>
<feature type="transmembrane region" description="Helical" evidence="6">
    <location>
        <begin position="271"/>
        <end position="291"/>
    </location>
</feature>